<name>A0A2P2K674_RHIMU</name>
<dbReference type="EMBL" id="GGEC01020743">
    <property type="protein sequence ID" value="MBX01227.1"/>
    <property type="molecule type" value="Transcribed_RNA"/>
</dbReference>
<organism evidence="1">
    <name type="scientific">Rhizophora mucronata</name>
    <name type="common">Asiatic mangrove</name>
    <dbReference type="NCBI Taxonomy" id="61149"/>
    <lineage>
        <taxon>Eukaryota</taxon>
        <taxon>Viridiplantae</taxon>
        <taxon>Streptophyta</taxon>
        <taxon>Embryophyta</taxon>
        <taxon>Tracheophyta</taxon>
        <taxon>Spermatophyta</taxon>
        <taxon>Magnoliopsida</taxon>
        <taxon>eudicotyledons</taxon>
        <taxon>Gunneridae</taxon>
        <taxon>Pentapetalae</taxon>
        <taxon>rosids</taxon>
        <taxon>fabids</taxon>
        <taxon>Malpighiales</taxon>
        <taxon>Rhizophoraceae</taxon>
        <taxon>Rhizophora</taxon>
    </lineage>
</organism>
<dbReference type="AlphaFoldDB" id="A0A2P2K674"/>
<evidence type="ECO:0000313" key="1">
    <source>
        <dbReference type="EMBL" id="MBX01227.1"/>
    </source>
</evidence>
<reference evidence="1" key="1">
    <citation type="submission" date="2018-02" db="EMBL/GenBank/DDBJ databases">
        <title>Rhizophora mucronata_Transcriptome.</title>
        <authorList>
            <person name="Meera S.P."/>
            <person name="Sreeshan A."/>
            <person name="Augustine A."/>
        </authorList>
    </citation>
    <scope>NUCLEOTIDE SEQUENCE</scope>
    <source>
        <tissue evidence="1">Leaf</tissue>
    </source>
</reference>
<protein>
    <submittedName>
        <fullName evidence="1">Uncharacterized protein</fullName>
    </submittedName>
</protein>
<proteinExistence type="predicted"/>
<sequence length="29" mass="3028">MPRSLASSPVSYASTVASEPPMCFPSINT</sequence>
<accession>A0A2P2K674</accession>